<evidence type="ECO:0000259" key="9">
    <source>
        <dbReference type="PROSITE" id="PS51747"/>
    </source>
</evidence>
<organism evidence="10 11">
    <name type="scientific">Candidatus Providencia siddallii</name>
    <dbReference type="NCBI Taxonomy" id="1715285"/>
    <lineage>
        <taxon>Bacteria</taxon>
        <taxon>Pseudomonadati</taxon>
        <taxon>Pseudomonadota</taxon>
        <taxon>Gammaproteobacteria</taxon>
        <taxon>Enterobacterales</taxon>
        <taxon>Morganellaceae</taxon>
        <taxon>Providencia</taxon>
    </lineage>
</organism>
<dbReference type="InterPro" id="IPR016192">
    <property type="entry name" value="APOBEC/CMP_deaminase_Zn-bd"/>
</dbReference>
<keyword evidence="4 8" id="KW-0479">Metal-binding</keyword>
<dbReference type="InterPro" id="IPR028883">
    <property type="entry name" value="tRNA_aden_deaminase"/>
</dbReference>
<comment type="function">
    <text evidence="8">Catalyzes the deamination of adenosine to inosine at the wobble position 34 of tRNA(Arg2).</text>
</comment>
<dbReference type="Pfam" id="PF14437">
    <property type="entry name" value="MafB19-deam"/>
    <property type="match status" value="1"/>
</dbReference>
<dbReference type="GO" id="GO:0052717">
    <property type="term" value="F:tRNA-specific adenosine-34 deaminase activity"/>
    <property type="evidence" value="ECO:0007669"/>
    <property type="project" value="UniProtKB-UniRule"/>
</dbReference>
<dbReference type="SUPFAM" id="SSF53927">
    <property type="entry name" value="Cytidine deaminase-like"/>
    <property type="match status" value="1"/>
</dbReference>
<dbReference type="STRING" id="1715285.SOFFGTOCOR_0625"/>
<dbReference type="EC" id="3.5.4.33" evidence="8"/>
<feature type="domain" description="CMP/dCMP-type deaminase" evidence="9">
    <location>
        <begin position="5"/>
        <end position="116"/>
    </location>
</feature>
<accession>A0A0M6W848</accession>
<evidence type="ECO:0000256" key="7">
    <source>
        <dbReference type="ARBA" id="ARBA00048045"/>
    </source>
</evidence>
<dbReference type="NCBIfam" id="NF008113">
    <property type="entry name" value="PRK10860.1"/>
    <property type="match status" value="1"/>
</dbReference>
<dbReference type="HAMAP" id="MF_00972">
    <property type="entry name" value="tRNA_aden_deaminase"/>
    <property type="match status" value="1"/>
</dbReference>
<dbReference type="CDD" id="cd01285">
    <property type="entry name" value="nucleoside_deaminase"/>
    <property type="match status" value="1"/>
</dbReference>
<dbReference type="PANTHER" id="PTHR11079">
    <property type="entry name" value="CYTOSINE DEAMINASE FAMILY MEMBER"/>
    <property type="match status" value="1"/>
</dbReference>
<keyword evidence="5 8" id="KW-0378">Hydrolase</keyword>
<comment type="subunit">
    <text evidence="2 8">Homodimer.</text>
</comment>
<dbReference type="Gene3D" id="3.40.140.10">
    <property type="entry name" value="Cytidine Deaminase, domain 2"/>
    <property type="match status" value="1"/>
</dbReference>
<proteinExistence type="inferred from homology"/>
<dbReference type="PANTHER" id="PTHR11079:SF202">
    <property type="entry name" value="TRNA-SPECIFIC ADENOSINE DEAMINASE"/>
    <property type="match status" value="1"/>
</dbReference>
<dbReference type="AlphaFoldDB" id="A0A0M6W848"/>
<feature type="binding site" evidence="8">
    <location>
        <position position="86"/>
    </location>
    <ligand>
        <name>Zn(2+)</name>
        <dbReference type="ChEBI" id="CHEBI:29105"/>
        <note>catalytic</note>
    </ligand>
</feature>
<comment type="similarity">
    <text evidence="1">Belongs to the cytidine and deoxycytidylate deaminase family. ADAT2 subfamily.</text>
</comment>
<evidence type="ECO:0000256" key="1">
    <source>
        <dbReference type="ARBA" id="ARBA00010669"/>
    </source>
</evidence>
<evidence type="ECO:0000256" key="4">
    <source>
        <dbReference type="ARBA" id="ARBA00022723"/>
    </source>
</evidence>
<feature type="active site" description="Proton donor" evidence="8">
    <location>
        <position position="58"/>
    </location>
</feature>
<dbReference type="InterPro" id="IPR002125">
    <property type="entry name" value="CMP_dCMP_dom"/>
</dbReference>
<dbReference type="PROSITE" id="PS51747">
    <property type="entry name" value="CYT_DCMP_DEAMINASES_2"/>
    <property type="match status" value="1"/>
</dbReference>
<feature type="binding site" evidence="8">
    <location>
        <position position="56"/>
    </location>
    <ligand>
        <name>Zn(2+)</name>
        <dbReference type="ChEBI" id="CHEBI:29105"/>
        <note>catalytic</note>
    </ligand>
</feature>
<dbReference type="PROSITE" id="PS00903">
    <property type="entry name" value="CYT_DCMP_DEAMINASES_1"/>
    <property type="match status" value="1"/>
</dbReference>
<feature type="binding site" evidence="8">
    <location>
        <position position="89"/>
    </location>
    <ligand>
        <name>Zn(2+)</name>
        <dbReference type="ChEBI" id="CHEBI:29105"/>
        <note>catalytic</note>
    </ligand>
</feature>
<evidence type="ECO:0000256" key="2">
    <source>
        <dbReference type="ARBA" id="ARBA00011738"/>
    </source>
</evidence>
<comment type="catalytic activity">
    <reaction evidence="7 8">
        <text>adenosine(34) in tRNA + H2O + H(+) = inosine(34) in tRNA + NH4(+)</text>
        <dbReference type="Rhea" id="RHEA:43168"/>
        <dbReference type="Rhea" id="RHEA-COMP:10373"/>
        <dbReference type="Rhea" id="RHEA-COMP:10374"/>
        <dbReference type="ChEBI" id="CHEBI:15377"/>
        <dbReference type="ChEBI" id="CHEBI:15378"/>
        <dbReference type="ChEBI" id="CHEBI:28938"/>
        <dbReference type="ChEBI" id="CHEBI:74411"/>
        <dbReference type="ChEBI" id="CHEBI:82852"/>
        <dbReference type="EC" id="3.5.4.33"/>
    </reaction>
</comment>
<sequence length="165" mass="18937">MTQIKIDKHWMTEAIKLAIKAKKLGEIPVGAILIKNDKLVAKNYNRSIIDNNPIAHAEMLVLQQAGKILKNYRLLNTTLYVTLQPCMMCQSAISNSRISRLVYGSKNNKLNFFASNIKTMKYFNLNQHINITEGILEKDCSIIINDFFKLRRSQNKKNKNNIVVL</sequence>
<dbReference type="GO" id="GO:0002100">
    <property type="term" value="P:tRNA wobble adenosine to inosine editing"/>
    <property type="evidence" value="ECO:0007669"/>
    <property type="project" value="UniProtKB-UniRule"/>
</dbReference>
<keyword evidence="6 8" id="KW-0862">Zinc</keyword>
<evidence type="ECO:0000313" key="11">
    <source>
        <dbReference type="Proteomes" id="UP000242301"/>
    </source>
</evidence>
<gene>
    <name evidence="8 10" type="primary">tadA</name>
    <name evidence="10" type="ORF">SOFFGTOCOR_0625</name>
</gene>
<dbReference type="EMBL" id="CVRF01000003">
    <property type="protein sequence ID" value="CRK86023.1"/>
    <property type="molecule type" value="Genomic_DNA"/>
</dbReference>
<reference evidence="11" key="1">
    <citation type="submission" date="2015-05" db="EMBL/GenBank/DDBJ databases">
        <authorList>
            <person name="Manzano-Marin A."/>
        </authorList>
    </citation>
    <scope>NUCLEOTIDE SEQUENCE [LARGE SCALE GENOMIC DNA]</scope>
    <source>
        <strain evidence="11">officinalis</strain>
    </source>
</reference>
<evidence type="ECO:0000256" key="3">
    <source>
        <dbReference type="ARBA" id="ARBA00022694"/>
    </source>
</evidence>
<protein>
    <recommendedName>
        <fullName evidence="8">tRNA-specific adenosine deaminase</fullName>
        <ecNumber evidence="8">3.5.4.33</ecNumber>
    </recommendedName>
</protein>
<keyword evidence="3 8" id="KW-0819">tRNA processing</keyword>
<dbReference type="InterPro" id="IPR016193">
    <property type="entry name" value="Cytidine_deaminase-like"/>
</dbReference>
<keyword evidence="11" id="KW-1185">Reference proteome</keyword>
<dbReference type="InterPro" id="IPR058535">
    <property type="entry name" value="MafB19-deam"/>
</dbReference>
<evidence type="ECO:0000256" key="8">
    <source>
        <dbReference type="HAMAP-Rule" id="MF_00972"/>
    </source>
</evidence>
<evidence type="ECO:0000256" key="5">
    <source>
        <dbReference type="ARBA" id="ARBA00022801"/>
    </source>
</evidence>
<dbReference type="Proteomes" id="UP000242301">
    <property type="component" value="Unassembled WGS sequence"/>
</dbReference>
<name>A0A0M6W848_9GAMM</name>
<dbReference type="GO" id="GO:0008270">
    <property type="term" value="F:zinc ion binding"/>
    <property type="evidence" value="ECO:0007669"/>
    <property type="project" value="UniProtKB-UniRule"/>
</dbReference>
<evidence type="ECO:0000313" key="10">
    <source>
        <dbReference type="EMBL" id="CRK86023.1"/>
    </source>
</evidence>
<evidence type="ECO:0000256" key="6">
    <source>
        <dbReference type="ARBA" id="ARBA00022833"/>
    </source>
</evidence>
<comment type="cofactor">
    <cofactor evidence="8">
        <name>Zn(2+)</name>
        <dbReference type="ChEBI" id="CHEBI:29105"/>
    </cofactor>
    <text evidence="8">Binds 1 zinc ion per subunit.</text>
</comment>